<evidence type="ECO:0000313" key="8">
    <source>
        <dbReference type="Proteomes" id="UP000800082"/>
    </source>
</evidence>
<dbReference type="AlphaFoldDB" id="A0A6A5RU13"/>
<proteinExistence type="predicted"/>
<evidence type="ECO:0000259" key="6">
    <source>
        <dbReference type="PROSITE" id="PS50157"/>
    </source>
</evidence>
<feature type="region of interest" description="Disordered" evidence="5">
    <location>
        <begin position="494"/>
        <end position="513"/>
    </location>
</feature>
<feature type="compositionally biased region" description="Polar residues" evidence="5">
    <location>
        <begin position="224"/>
        <end position="237"/>
    </location>
</feature>
<dbReference type="RefSeq" id="XP_033451108.1">
    <property type="nucleotide sequence ID" value="XM_033589677.1"/>
</dbReference>
<keyword evidence="2 4" id="KW-0863">Zinc-finger</keyword>
<reference evidence="7" key="1">
    <citation type="journal article" date="2020" name="Stud. Mycol.">
        <title>101 Dothideomycetes genomes: a test case for predicting lifestyles and emergence of pathogens.</title>
        <authorList>
            <person name="Haridas S."/>
            <person name="Albert R."/>
            <person name="Binder M."/>
            <person name="Bloem J."/>
            <person name="Labutti K."/>
            <person name="Salamov A."/>
            <person name="Andreopoulos B."/>
            <person name="Baker S."/>
            <person name="Barry K."/>
            <person name="Bills G."/>
            <person name="Bluhm B."/>
            <person name="Cannon C."/>
            <person name="Castanera R."/>
            <person name="Culley D."/>
            <person name="Daum C."/>
            <person name="Ezra D."/>
            <person name="Gonzalez J."/>
            <person name="Henrissat B."/>
            <person name="Kuo A."/>
            <person name="Liang C."/>
            <person name="Lipzen A."/>
            <person name="Lutzoni F."/>
            <person name="Magnuson J."/>
            <person name="Mondo S."/>
            <person name="Nolan M."/>
            <person name="Ohm R."/>
            <person name="Pangilinan J."/>
            <person name="Park H.-J."/>
            <person name="Ramirez L."/>
            <person name="Alfaro M."/>
            <person name="Sun H."/>
            <person name="Tritt A."/>
            <person name="Yoshinaga Y."/>
            <person name="Zwiers L.-H."/>
            <person name="Turgeon B."/>
            <person name="Goodwin S."/>
            <person name="Spatafora J."/>
            <person name="Crous P."/>
            <person name="Grigoriev I."/>
        </authorList>
    </citation>
    <scope>NUCLEOTIDE SEQUENCE</scope>
    <source>
        <strain evidence="7">CBS 183.55</strain>
    </source>
</reference>
<dbReference type="EMBL" id="ML978962">
    <property type="protein sequence ID" value="KAF1930860.1"/>
    <property type="molecule type" value="Genomic_DNA"/>
</dbReference>
<evidence type="ECO:0000256" key="3">
    <source>
        <dbReference type="ARBA" id="ARBA00022833"/>
    </source>
</evidence>
<dbReference type="Pfam" id="PF02892">
    <property type="entry name" value="zf-BED"/>
    <property type="match status" value="1"/>
</dbReference>
<dbReference type="GO" id="GO:0003677">
    <property type="term" value="F:DNA binding"/>
    <property type="evidence" value="ECO:0007669"/>
    <property type="project" value="InterPro"/>
</dbReference>
<dbReference type="PROSITE" id="PS00028">
    <property type="entry name" value="ZINC_FINGER_C2H2_1"/>
    <property type="match status" value="1"/>
</dbReference>
<dbReference type="SMART" id="SM00355">
    <property type="entry name" value="ZnF_C2H2"/>
    <property type="match status" value="2"/>
</dbReference>
<evidence type="ECO:0000256" key="2">
    <source>
        <dbReference type="ARBA" id="ARBA00022771"/>
    </source>
</evidence>
<dbReference type="GeneID" id="54347325"/>
<name>A0A6A5RU13_9PLEO</name>
<evidence type="ECO:0000256" key="5">
    <source>
        <dbReference type="SAM" id="MobiDB-lite"/>
    </source>
</evidence>
<dbReference type="Proteomes" id="UP000800082">
    <property type="component" value="Unassembled WGS sequence"/>
</dbReference>
<gene>
    <name evidence="7" type="ORF">M421DRAFT_361259</name>
</gene>
<feature type="region of interest" description="Disordered" evidence="5">
    <location>
        <begin position="279"/>
        <end position="323"/>
    </location>
</feature>
<organism evidence="7 8">
    <name type="scientific">Didymella exigua CBS 183.55</name>
    <dbReference type="NCBI Taxonomy" id="1150837"/>
    <lineage>
        <taxon>Eukaryota</taxon>
        <taxon>Fungi</taxon>
        <taxon>Dikarya</taxon>
        <taxon>Ascomycota</taxon>
        <taxon>Pezizomycotina</taxon>
        <taxon>Dothideomycetes</taxon>
        <taxon>Pleosporomycetidae</taxon>
        <taxon>Pleosporales</taxon>
        <taxon>Pleosporineae</taxon>
        <taxon>Didymellaceae</taxon>
        <taxon>Didymella</taxon>
    </lineage>
</organism>
<sequence length="513" mass="57132">MRLLIQSNNRWSFELTSTKHHTLDCSIPHRESIQNTLASPISETGSTTRSSNSKGSIISSVAVPNASEQKIETDCHFALSRRESIRKRLSRLFVHFRRAPSAPSQEIFEYRYRVDASELPAGGTPITGSAPLEEMPASFPQSSLIDGETFELEQPQPYTSTGQFCAMIEPYNECLLSSRQGCGKQEFAGDLTMYQAPLQVATPKSLPRLAVPGSMQNVPAMTYDQSPHSASTISPNTPLGRFGNRTQPHWILQSGPPLVSPCDTASTLPWYHPQPQHYQMQRSFESPLTPSSTNSSNSATLSAQPQSASATFGAWPQPGPEYLRTAFPQRYQPINHESNTHSAPSYQPCTWATNAQCCHHDLHTGHQTQALSSERNTHLSPQYVPPPREIQGRKQSPAYNESQFLPAIHMHDTTASFCHTIEGVPPPAYSPLAASPAQYSSAICEHCNKIFTGKYGKGNLTRHMRQIHESLMGGAIHPCRFCMKAYNRADALRKHSWKKHRDEDSRPNKRRRS</sequence>
<accession>A0A6A5RU13</accession>
<feature type="domain" description="C2H2-type" evidence="6">
    <location>
        <begin position="477"/>
        <end position="505"/>
    </location>
</feature>
<dbReference type="Gene3D" id="3.30.160.60">
    <property type="entry name" value="Classic Zinc Finger"/>
    <property type="match status" value="1"/>
</dbReference>
<keyword evidence="1" id="KW-0479">Metal-binding</keyword>
<feature type="region of interest" description="Disordered" evidence="5">
    <location>
        <begin position="224"/>
        <end position="246"/>
    </location>
</feature>
<protein>
    <recommendedName>
        <fullName evidence="6">C2H2-type domain-containing protein</fullName>
    </recommendedName>
</protein>
<evidence type="ECO:0000313" key="7">
    <source>
        <dbReference type="EMBL" id="KAF1930860.1"/>
    </source>
</evidence>
<dbReference type="InterPro" id="IPR003656">
    <property type="entry name" value="Znf_BED"/>
</dbReference>
<evidence type="ECO:0000256" key="4">
    <source>
        <dbReference type="PROSITE-ProRule" id="PRU00042"/>
    </source>
</evidence>
<dbReference type="InterPro" id="IPR013087">
    <property type="entry name" value="Znf_C2H2_type"/>
</dbReference>
<keyword evidence="8" id="KW-1185">Reference proteome</keyword>
<dbReference type="GO" id="GO:0008270">
    <property type="term" value="F:zinc ion binding"/>
    <property type="evidence" value="ECO:0007669"/>
    <property type="project" value="UniProtKB-KW"/>
</dbReference>
<dbReference type="PROSITE" id="PS50157">
    <property type="entry name" value="ZINC_FINGER_C2H2_2"/>
    <property type="match status" value="1"/>
</dbReference>
<dbReference type="OrthoDB" id="3794575at2759"/>
<evidence type="ECO:0000256" key="1">
    <source>
        <dbReference type="ARBA" id="ARBA00022723"/>
    </source>
</evidence>
<keyword evidence="3" id="KW-0862">Zinc</keyword>
<feature type="compositionally biased region" description="Low complexity" evidence="5">
    <location>
        <begin position="286"/>
        <end position="303"/>
    </location>
</feature>